<protein>
    <submittedName>
        <fullName evidence="3">Ankyrin and HET domain-containing protein</fullName>
    </submittedName>
</protein>
<organism evidence="3 4">
    <name type="scientific">Immersiella caudata</name>
    <dbReference type="NCBI Taxonomy" id="314043"/>
    <lineage>
        <taxon>Eukaryota</taxon>
        <taxon>Fungi</taxon>
        <taxon>Dikarya</taxon>
        <taxon>Ascomycota</taxon>
        <taxon>Pezizomycotina</taxon>
        <taxon>Sordariomycetes</taxon>
        <taxon>Sordariomycetidae</taxon>
        <taxon>Sordariales</taxon>
        <taxon>Lasiosphaeriaceae</taxon>
        <taxon>Immersiella</taxon>
    </lineage>
</organism>
<keyword evidence="4" id="KW-1185">Reference proteome</keyword>
<evidence type="ECO:0000313" key="4">
    <source>
        <dbReference type="Proteomes" id="UP001175000"/>
    </source>
</evidence>
<evidence type="ECO:0000259" key="2">
    <source>
        <dbReference type="Pfam" id="PF06985"/>
    </source>
</evidence>
<feature type="domain" description="Heterokaryon incompatibility" evidence="2">
    <location>
        <begin position="54"/>
        <end position="209"/>
    </location>
</feature>
<proteinExistence type="predicted"/>
<dbReference type="EMBL" id="JAULSU010000007">
    <property type="protein sequence ID" value="KAK0611721.1"/>
    <property type="molecule type" value="Genomic_DNA"/>
</dbReference>
<feature type="region of interest" description="Disordered" evidence="1">
    <location>
        <begin position="1"/>
        <end position="23"/>
    </location>
</feature>
<evidence type="ECO:0000313" key="3">
    <source>
        <dbReference type="EMBL" id="KAK0611721.1"/>
    </source>
</evidence>
<dbReference type="AlphaFoldDB" id="A0AA39TNP1"/>
<gene>
    <name evidence="3" type="ORF">B0T14DRAFT_488943</name>
</gene>
<evidence type="ECO:0000256" key="1">
    <source>
        <dbReference type="SAM" id="MobiDB-lite"/>
    </source>
</evidence>
<dbReference type="Pfam" id="PF26639">
    <property type="entry name" value="Het-6_barrel"/>
    <property type="match status" value="1"/>
</dbReference>
<sequence>MTEAFDRRTKSTSPYSNKPLGHDDTRVLHLAPGADDLPLTGSLQVVALDQEPIYEALSYEWGSPEKLHKFTTTDGYVIQITESFHHALRDLRHREQADGHRVLWADGICINQDDEVERECQVSIMGRIYRQAQRVIAYIGPEKDGSAAAIEIACKLWQLHHNPGELDIDDLDVASLKEAGLASRDDPGWAALKPRFLRSWASRCWCAQEFVCNEGLTMMCGRTVLPTWEILPGLVQLCFSRQLPAALLPNASEDTRSVGECLWSLLRLRRALIPRSNAIEYLLTRFHPFQASDPRDKVYSLLGHDVDSTYPGMPVDYTVSVEHLYTKVAIRILKKHNDLRLFNSNLHQKTLNLPSWVPDWSRWHFGSGPGAAASDRNLRAAGLTECRFTIDEELRRLEVSGCLVDEINWVGDKILPYYITHDGPPAARRKRWIEQQLEVLRNLNQRVDGISDSMGILWRTPIANTTHHETEAKDSYVRFFNAHVDITDDTPEEQKDMARRFCDVARWRSRYRSLTSTKLGYFGAVTQTAKAGDIVCMFHGGRQLFVVRPKGANIAFVGHAYIHGLMRGEILKAAWYSERTFTLV</sequence>
<dbReference type="InterPro" id="IPR010730">
    <property type="entry name" value="HET"/>
</dbReference>
<name>A0AA39TNP1_9PEZI</name>
<dbReference type="InterPro" id="IPR052895">
    <property type="entry name" value="HetReg/Transcr_Mod"/>
</dbReference>
<dbReference type="PANTHER" id="PTHR24148:SF64">
    <property type="entry name" value="HETEROKARYON INCOMPATIBILITY DOMAIN-CONTAINING PROTEIN"/>
    <property type="match status" value="1"/>
</dbReference>
<dbReference type="PANTHER" id="PTHR24148">
    <property type="entry name" value="ANKYRIN REPEAT DOMAIN-CONTAINING PROTEIN 39 HOMOLOG-RELATED"/>
    <property type="match status" value="1"/>
</dbReference>
<dbReference type="Proteomes" id="UP001175000">
    <property type="component" value="Unassembled WGS sequence"/>
</dbReference>
<dbReference type="Pfam" id="PF06985">
    <property type="entry name" value="HET"/>
    <property type="match status" value="1"/>
</dbReference>
<reference evidence="3" key="1">
    <citation type="submission" date="2023-06" db="EMBL/GenBank/DDBJ databases">
        <title>Genome-scale phylogeny and comparative genomics of the fungal order Sordariales.</title>
        <authorList>
            <consortium name="Lawrence Berkeley National Laboratory"/>
            <person name="Hensen N."/>
            <person name="Bonometti L."/>
            <person name="Westerberg I."/>
            <person name="Brannstrom I.O."/>
            <person name="Guillou S."/>
            <person name="Cros-Aarteil S."/>
            <person name="Calhoun S."/>
            <person name="Haridas S."/>
            <person name="Kuo A."/>
            <person name="Mondo S."/>
            <person name="Pangilinan J."/>
            <person name="Riley R."/>
            <person name="Labutti K."/>
            <person name="Andreopoulos B."/>
            <person name="Lipzen A."/>
            <person name="Chen C."/>
            <person name="Yanf M."/>
            <person name="Daum C."/>
            <person name="Ng V."/>
            <person name="Clum A."/>
            <person name="Steindorff A."/>
            <person name="Ohm R."/>
            <person name="Martin F."/>
            <person name="Silar P."/>
            <person name="Natvig D."/>
            <person name="Lalanne C."/>
            <person name="Gautier V."/>
            <person name="Ament-Velasquez S.L."/>
            <person name="Kruys A."/>
            <person name="Hutchinson M.I."/>
            <person name="Powell A.J."/>
            <person name="Barry K."/>
            <person name="Miller A.N."/>
            <person name="Grigoriev I.V."/>
            <person name="Debuchy R."/>
            <person name="Gladieux P."/>
            <person name="Thoren M.H."/>
            <person name="Johannesson H."/>
        </authorList>
    </citation>
    <scope>NUCLEOTIDE SEQUENCE</scope>
    <source>
        <strain evidence="3">CBS 606.72</strain>
    </source>
</reference>
<comment type="caution">
    <text evidence="3">The sequence shown here is derived from an EMBL/GenBank/DDBJ whole genome shotgun (WGS) entry which is preliminary data.</text>
</comment>
<accession>A0AA39TNP1</accession>